<sequence length="172" mass="16245">MAALDEPPAHHTSAASDGPVFVDASGRRLRRLKLFGIGALAVVAGYVALLLVALIGGPNMAAPYLPFPAAPPAARDLPPSVPAPASVAAGPGVGDSAAAAPLARAAVPAPAAPVLGAPAAPSLSSPVLDHTAPTAPAASNGAGTAQGAASTSPGKSGSAPGRTAHPSAPAHP</sequence>
<gene>
    <name evidence="3" type="ORF">E1809_17630</name>
</gene>
<reference evidence="3 4" key="1">
    <citation type="submission" date="2019-03" db="EMBL/GenBank/DDBJ databases">
        <title>Whole genome sequence of Arthrobacter sp JH1-1.</title>
        <authorList>
            <person name="Trinh H.N."/>
        </authorList>
    </citation>
    <scope>NUCLEOTIDE SEQUENCE [LARGE SCALE GENOMIC DNA]</scope>
    <source>
        <strain evidence="3 4">JH1-1</strain>
    </source>
</reference>
<feature type="compositionally biased region" description="Low complexity" evidence="1">
    <location>
        <begin position="137"/>
        <end position="152"/>
    </location>
</feature>
<dbReference type="EMBL" id="SMRU01000022">
    <property type="protein sequence ID" value="TDF92672.1"/>
    <property type="molecule type" value="Genomic_DNA"/>
</dbReference>
<feature type="transmembrane region" description="Helical" evidence="2">
    <location>
        <begin position="34"/>
        <end position="56"/>
    </location>
</feature>
<keyword evidence="2" id="KW-0812">Transmembrane</keyword>
<comment type="caution">
    <text evidence="3">The sequence shown here is derived from an EMBL/GenBank/DDBJ whole genome shotgun (WGS) entry which is preliminary data.</text>
</comment>
<feature type="region of interest" description="Disordered" evidence="1">
    <location>
        <begin position="122"/>
        <end position="172"/>
    </location>
</feature>
<keyword evidence="4" id="KW-1185">Reference proteome</keyword>
<evidence type="ECO:0000313" key="3">
    <source>
        <dbReference type="EMBL" id="TDF92672.1"/>
    </source>
</evidence>
<organism evidence="3 4">
    <name type="scientific">Arthrobacter terricola</name>
    <dbReference type="NCBI Taxonomy" id="2547396"/>
    <lineage>
        <taxon>Bacteria</taxon>
        <taxon>Bacillati</taxon>
        <taxon>Actinomycetota</taxon>
        <taxon>Actinomycetes</taxon>
        <taxon>Micrococcales</taxon>
        <taxon>Micrococcaceae</taxon>
        <taxon>Arthrobacter</taxon>
    </lineage>
</organism>
<evidence type="ECO:0000313" key="4">
    <source>
        <dbReference type="Proteomes" id="UP000295511"/>
    </source>
</evidence>
<dbReference type="Proteomes" id="UP000295511">
    <property type="component" value="Unassembled WGS sequence"/>
</dbReference>
<proteinExistence type="predicted"/>
<evidence type="ECO:0000256" key="1">
    <source>
        <dbReference type="SAM" id="MobiDB-lite"/>
    </source>
</evidence>
<name>A0A4R5KCU0_9MICC</name>
<dbReference type="AlphaFoldDB" id="A0A4R5KCU0"/>
<dbReference type="RefSeq" id="WP_133205540.1">
    <property type="nucleotide sequence ID" value="NZ_SMRU01000022.1"/>
</dbReference>
<protein>
    <submittedName>
        <fullName evidence="3">Uncharacterized protein</fullName>
    </submittedName>
</protein>
<feature type="region of interest" description="Disordered" evidence="1">
    <location>
        <begin position="73"/>
        <end position="94"/>
    </location>
</feature>
<accession>A0A4R5KCU0</accession>
<keyword evidence="2" id="KW-0472">Membrane</keyword>
<evidence type="ECO:0000256" key="2">
    <source>
        <dbReference type="SAM" id="Phobius"/>
    </source>
</evidence>
<keyword evidence="2" id="KW-1133">Transmembrane helix</keyword>